<organism evidence="2 3">
    <name type="scientific">Neoroseomonas lacus</name>
    <dbReference type="NCBI Taxonomy" id="287609"/>
    <lineage>
        <taxon>Bacteria</taxon>
        <taxon>Pseudomonadati</taxon>
        <taxon>Pseudomonadota</taxon>
        <taxon>Alphaproteobacteria</taxon>
        <taxon>Acetobacterales</taxon>
        <taxon>Acetobacteraceae</taxon>
        <taxon>Neoroseomonas</taxon>
    </lineage>
</organism>
<comment type="caution">
    <text evidence="2">The sequence shown here is derived from an EMBL/GenBank/DDBJ whole genome shotgun (WGS) entry which is preliminary data.</text>
</comment>
<dbReference type="AlphaFoldDB" id="A0A917NFF4"/>
<reference evidence="2" key="1">
    <citation type="journal article" date="2014" name="Int. J. Syst. Evol. Microbiol.">
        <title>Complete genome sequence of Corynebacterium casei LMG S-19264T (=DSM 44701T), isolated from a smear-ripened cheese.</title>
        <authorList>
            <consortium name="US DOE Joint Genome Institute (JGI-PGF)"/>
            <person name="Walter F."/>
            <person name="Albersmeier A."/>
            <person name="Kalinowski J."/>
            <person name="Ruckert C."/>
        </authorList>
    </citation>
    <scope>NUCLEOTIDE SEQUENCE</scope>
    <source>
        <strain evidence="2">CGMCC 1.3617</strain>
    </source>
</reference>
<protein>
    <submittedName>
        <fullName evidence="2">Uncharacterized protein</fullName>
    </submittedName>
</protein>
<name>A0A917NFF4_9PROT</name>
<dbReference type="EMBL" id="BMKW01000001">
    <property type="protein sequence ID" value="GGI97785.1"/>
    <property type="molecule type" value="Genomic_DNA"/>
</dbReference>
<reference evidence="2" key="2">
    <citation type="submission" date="2020-09" db="EMBL/GenBank/DDBJ databases">
        <authorList>
            <person name="Sun Q."/>
            <person name="Zhou Y."/>
        </authorList>
    </citation>
    <scope>NUCLEOTIDE SEQUENCE</scope>
    <source>
        <strain evidence="2">CGMCC 1.3617</strain>
    </source>
</reference>
<gene>
    <name evidence="2" type="ORF">GCM10011320_00650</name>
</gene>
<evidence type="ECO:0000256" key="1">
    <source>
        <dbReference type="SAM" id="MobiDB-lite"/>
    </source>
</evidence>
<evidence type="ECO:0000313" key="2">
    <source>
        <dbReference type="EMBL" id="GGI97785.1"/>
    </source>
</evidence>
<evidence type="ECO:0000313" key="3">
    <source>
        <dbReference type="Proteomes" id="UP000661507"/>
    </source>
</evidence>
<feature type="region of interest" description="Disordered" evidence="1">
    <location>
        <begin position="1"/>
        <end position="21"/>
    </location>
</feature>
<accession>A0A917NFF4</accession>
<feature type="compositionally biased region" description="Low complexity" evidence="1">
    <location>
        <begin position="1"/>
        <end position="14"/>
    </location>
</feature>
<keyword evidence="3" id="KW-1185">Reference proteome</keyword>
<sequence>MRAVSGWRLASRGAGRAGRGKRFGDAARLIDERDQTNMGAVGLIALARFGGGVFDGSGIDRAVVAPIAGRRSFLRHGTGRVADVAPIRASAAA</sequence>
<proteinExistence type="predicted"/>
<dbReference type="Proteomes" id="UP000661507">
    <property type="component" value="Unassembled WGS sequence"/>
</dbReference>